<keyword evidence="1" id="KW-0175">Coiled coil</keyword>
<evidence type="ECO:0000259" key="2">
    <source>
        <dbReference type="Pfam" id="PF04697"/>
    </source>
</evidence>
<protein>
    <recommendedName>
        <fullName evidence="2">Pinin/SDK domain-containing protein</fullName>
    </recommendedName>
</protein>
<name>A0A672PGL2_SINGR</name>
<evidence type="ECO:0000256" key="1">
    <source>
        <dbReference type="SAM" id="Coils"/>
    </source>
</evidence>
<dbReference type="Ensembl" id="ENSSGRT00000066971.1">
    <property type="protein sequence ID" value="ENSSGRP00000062802.1"/>
    <property type="gene ID" value="ENSSGRG00000032452.1"/>
</dbReference>
<evidence type="ECO:0000313" key="4">
    <source>
        <dbReference type="Proteomes" id="UP000472262"/>
    </source>
</evidence>
<proteinExistence type="predicted"/>
<dbReference type="Proteomes" id="UP000472262">
    <property type="component" value="Unassembled WGS sequence"/>
</dbReference>
<reference evidence="3" key="2">
    <citation type="submission" date="2025-09" db="UniProtKB">
        <authorList>
            <consortium name="Ensembl"/>
        </authorList>
    </citation>
    <scope>IDENTIFICATION</scope>
</reference>
<dbReference type="AlphaFoldDB" id="A0A672PGL2"/>
<feature type="coiled-coil region" evidence="1">
    <location>
        <begin position="5"/>
        <end position="32"/>
    </location>
</feature>
<organism evidence="3 4">
    <name type="scientific">Sinocyclocheilus grahami</name>
    <name type="common">Dianchi golden-line fish</name>
    <name type="synonym">Barbus grahami</name>
    <dbReference type="NCBI Taxonomy" id="75366"/>
    <lineage>
        <taxon>Eukaryota</taxon>
        <taxon>Metazoa</taxon>
        <taxon>Chordata</taxon>
        <taxon>Craniata</taxon>
        <taxon>Vertebrata</taxon>
        <taxon>Euteleostomi</taxon>
        <taxon>Actinopterygii</taxon>
        <taxon>Neopterygii</taxon>
        <taxon>Teleostei</taxon>
        <taxon>Ostariophysi</taxon>
        <taxon>Cypriniformes</taxon>
        <taxon>Cyprinidae</taxon>
        <taxon>Cyprininae</taxon>
        <taxon>Sinocyclocheilus</taxon>
    </lineage>
</organism>
<feature type="domain" description="Pinin/SDK" evidence="2">
    <location>
        <begin position="1"/>
        <end position="39"/>
    </location>
</feature>
<sequence>MAVVVRSLQDQLEKAKESLKSVDENIRKLTGRDPSELRYYLMKAF</sequence>
<evidence type="ECO:0000313" key="3">
    <source>
        <dbReference type="Ensembl" id="ENSSGRP00000062802.1"/>
    </source>
</evidence>
<reference evidence="3" key="1">
    <citation type="submission" date="2025-08" db="UniProtKB">
        <authorList>
            <consortium name="Ensembl"/>
        </authorList>
    </citation>
    <scope>IDENTIFICATION</scope>
</reference>
<accession>A0A672PGL2</accession>
<dbReference type="InterPro" id="IPR006787">
    <property type="entry name" value="Pinin_SDK_N"/>
</dbReference>
<keyword evidence="4" id="KW-1185">Reference proteome</keyword>
<dbReference type="InParanoid" id="A0A672PGL2"/>
<dbReference type="Pfam" id="PF04697">
    <property type="entry name" value="Pinin_SDK_N"/>
    <property type="match status" value="1"/>
</dbReference>